<dbReference type="InterPro" id="IPR024361">
    <property type="entry name" value="BACON"/>
</dbReference>
<feature type="active site" description="Charge relay system" evidence="5 6">
    <location>
        <position position="337"/>
    </location>
</feature>
<feature type="domain" description="BACON" evidence="11">
    <location>
        <begin position="645"/>
        <end position="714"/>
    </location>
</feature>
<evidence type="ECO:0000256" key="4">
    <source>
        <dbReference type="ARBA" id="ARBA00022825"/>
    </source>
</evidence>
<evidence type="ECO:0000256" key="3">
    <source>
        <dbReference type="ARBA" id="ARBA00022801"/>
    </source>
</evidence>
<dbReference type="InterPro" id="IPR017309">
    <property type="entry name" value="Pept_S8A_subtilisin_proteobac"/>
</dbReference>
<feature type="compositionally biased region" description="Polar residues" evidence="8">
    <location>
        <begin position="53"/>
        <end position="66"/>
    </location>
</feature>
<dbReference type="PROSITE" id="PS00136">
    <property type="entry name" value="SUBTILASE_ASP"/>
    <property type="match status" value="1"/>
</dbReference>
<keyword evidence="9" id="KW-0732">Signal</keyword>
<feature type="signal peptide" evidence="9">
    <location>
        <begin position="1"/>
        <end position="18"/>
    </location>
</feature>
<dbReference type="Pfam" id="PF00082">
    <property type="entry name" value="Peptidase_S8"/>
    <property type="match status" value="1"/>
</dbReference>
<keyword evidence="13" id="KW-1185">Reference proteome</keyword>
<dbReference type="InterPro" id="IPR015500">
    <property type="entry name" value="Peptidase_S8_subtilisin-rel"/>
</dbReference>
<dbReference type="PRINTS" id="PR00723">
    <property type="entry name" value="SUBTILISIN"/>
</dbReference>
<dbReference type="PROSITE" id="PS51892">
    <property type="entry name" value="SUBTILASE"/>
    <property type="match status" value="1"/>
</dbReference>
<dbReference type="InterPro" id="IPR022398">
    <property type="entry name" value="Peptidase_S8_His-AS"/>
</dbReference>
<proteinExistence type="inferred from homology"/>
<keyword evidence="4 6" id="KW-0720">Serine protease</keyword>
<evidence type="ECO:0000313" key="12">
    <source>
        <dbReference type="EMBL" id="ACL63615.1"/>
    </source>
</evidence>
<sequence length="868" mass="86647">MTRLRTPAALALSLAALACGGGGSDSPPLPTAFTLSGHIAATAGQDVDRDVADTSTTRTPNDSAAQAQPLASVTTLGGWASAAAGAYDTGLPYPADPQDWYRATLEAGQTVVLEVADTAATFELCLFSADGTTSISCASSGTGTPVLTVPAAATYLVRVRAASGLSNYALTLGVNGAAAVAGAAPHLALPFVPGELVVRFRDDTLGVAAAGDLRQRAAALGLTALAGARGRAALLSMSGPEARARALAALGVEPLAPDALGAGADPVLAEKWDTLRAIAALRRRADVESADPNFVFQPARVPTDTYYKYQWHYPLISLPQAWDVTTGVAGAVVAVVDTGVFLAHPDLSGQLVTGYDFIRDPTMANDGNGIDPNPDDPGDAATPGGSSWHGTHVAGTVAARADGSGVVGVAWDARVMPLRALGVGGGTSYDIVQAVSYAAGLANDSGTVPATRAAVVNLSLGCQGCFSSTEQAVYNAARNAGVIVVAAAGNEASSAPGYPAAYAGVLSVSAVDMKGAKAPYSNTGSTVDLAAPGGNTAVDLDGNGYADGVLSTLVKDTTGTREPIYAFYQGTSMAAPHVAGVMALVKSVCPSLAPAAVDQLLQEGQLTRDLGTPGRDDTFGWGLVDALKAVQAAATSCGAPLPPSLSVTPGRLDFGPADATLQLQAAKVGEGALTVTAVSDDAAWLTVTAPGVDASGLGAYAAAVDRTGLADGRYAAKITFTPSVGDPVVIPVTLQVGAAAAAGDAGYLYALLVREGVSGPELVKQWSGAASGGSYAFRFDGVSAGTYYLVAGSDMNNDGYICDAGESCGAWPTLGVLTPLGASGPRSDLDFSVAFDPAVAPVGAAAGAPVGARGLARQPATKGVAGLR</sequence>
<dbReference type="InterPro" id="IPR034176">
    <property type="entry name" value="Peptidases_S8_13"/>
</dbReference>
<reference evidence="12" key="1">
    <citation type="submission" date="2009-01" db="EMBL/GenBank/DDBJ databases">
        <title>Complete sequence of Anaeromyxobacter dehalogenans 2CP-1.</title>
        <authorList>
            <consortium name="US DOE Joint Genome Institute"/>
            <person name="Lucas S."/>
            <person name="Copeland A."/>
            <person name="Lapidus A."/>
            <person name="Glavina del Rio T."/>
            <person name="Dalin E."/>
            <person name="Tice H."/>
            <person name="Bruce D."/>
            <person name="Goodwin L."/>
            <person name="Pitluck S."/>
            <person name="Saunders E."/>
            <person name="Brettin T."/>
            <person name="Detter J.C."/>
            <person name="Han C."/>
            <person name="Larimer F."/>
            <person name="Land M."/>
            <person name="Hauser L."/>
            <person name="Kyrpides N."/>
            <person name="Ovchinnikova G."/>
            <person name="Beliaev A.S."/>
            <person name="Richardson P."/>
        </authorList>
    </citation>
    <scope>NUCLEOTIDE SEQUENCE</scope>
    <source>
        <strain evidence="12">2CP-1</strain>
    </source>
</reference>
<dbReference type="HOGENOM" id="CLU_011263_8_0_7"/>
<protein>
    <submittedName>
        <fullName evidence="12">Peptidase S8 and S53 subtilisin kexin sedolisin</fullName>
    </submittedName>
</protein>
<feature type="chain" id="PRO_5002872417" evidence="9">
    <location>
        <begin position="19"/>
        <end position="868"/>
    </location>
</feature>
<dbReference type="CDD" id="cd07496">
    <property type="entry name" value="Peptidases_S8_13"/>
    <property type="match status" value="1"/>
</dbReference>
<accession>B8J917</accession>
<feature type="active site" description="Charge relay system" evidence="5 6">
    <location>
        <position position="572"/>
    </location>
</feature>
<evidence type="ECO:0000256" key="9">
    <source>
        <dbReference type="SAM" id="SignalP"/>
    </source>
</evidence>
<feature type="region of interest" description="Disordered" evidence="8">
    <location>
        <begin position="46"/>
        <end position="66"/>
    </location>
</feature>
<evidence type="ECO:0000259" key="11">
    <source>
        <dbReference type="Pfam" id="PF19190"/>
    </source>
</evidence>
<name>B8J917_ANAD2</name>
<dbReference type="AlphaFoldDB" id="B8J917"/>
<evidence type="ECO:0000256" key="8">
    <source>
        <dbReference type="SAM" id="MobiDB-lite"/>
    </source>
</evidence>
<feature type="region of interest" description="Disordered" evidence="8">
    <location>
        <begin position="363"/>
        <end position="387"/>
    </location>
</feature>
<keyword evidence="2 6" id="KW-0645">Protease</keyword>
<dbReference type="PROSITE" id="PS00137">
    <property type="entry name" value="SUBTILASE_HIS"/>
    <property type="match status" value="1"/>
</dbReference>
<evidence type="ECO:0000256" key="5">
    <source>
        <dbReference type="PIRSR" id="PIRSR615500-1"/>
    </source>
</evidence>
<keyword evidence="3 6" id="KW-0378">Hydrolase</keyword>
<evidence type="ECO:0000313" key="13">
    <source>
        <dbReference type="Proteomes" id="UP000007089"/>
    </source>
</evidence>
<dbReference type="SUPFAM" id="SSF52743">
    <property type="entry name" value="Subtilisin-like"/>
    <property type="match status" value="1"/>
</dbReference>
<feature type="domain" description="Peptidase S8/S53" evidence="10">
    <location>
        <begin position="330"/>
        <end position="622"/>
    </location>
</feature>
<dbReference type="Gene3D" id="2.60.120.380">
    <property type="match status" value="1"/>
</dbReference>
<dbReference type="PANTHER" id="PTHR43806">
    <property type="entry name" value="PEPTIDASE S8"/>
    <property type="match status" value="1"/>
</dbReference>
<dbReference type="InterPro" id="IPR023827">
    <property type="entry name" value="Peptidase_S8_Asp-AS"/>
</dbReference>
<dbReference type="EMBL" id="CP001359">
    <property type="protein sequence ID" value="ACL63615.1"/>
    <property type="molecule type" value="Genomic_DNA"/>
</dbReference>
<organism evidence="12 13">
    <name type="scientific">Anaeromyxobacter dehalogenans (strain ATCC BAA-258 / DSM 21875 / 2CP-1)</name>
    <dbReference type="NCBI Taxonomy" id="455488"/>
    <lineage>
        <taxon>Bacteria</taxon>
        <taxon>Pseudomonadati</taxon>
        <taxon>Myxococcota</taxon>
        <taxon>Myxococcia</taxon>
        <taxon>Myxococcales</taxon>
        <taxon>Cystobacterineae</taxon>
        <taxon>Anaeromyxobacteraceae</taxon>
        <taxon>Anaeromyxobacter</taxon>
    </lineage>
</organism>
<dbReference type="PROSITE" id="PS51257">
    <property type="entry name" value="PROKAR_LIPOPROTEIN"/>
    <property type="match status" value="1"/>
</dbReference>
<dbReference type="PIRSF" id="PIRSF037893">
    <property type="entry name" value="Subtilisin_rel_Maqu_2796"/>
    <property type="match status" value="1"/>
</dbReference>
<dbReference type="Pfam" id="PF19190">
    <property type="entry name" value="BACON_2"/>
    <property type="match status" value="1"/>
</dbReference>
<evidence type="ECO:0000256" key="7">
    <source>
        <dbReference type="RuleBase" id="RU003355"/>
    </source>
</evidence>
<comment type="similarity">
    <text evidence="1 6 7">Belongs to the peptidase S8 family.</text>
</comment>
<gene>
    <name evidence="12" type="ordered locus">A2cp1_0256</name>
</gene>
<dbReference type="InterPro" id="IPR000209">
    <property type="entry name" value="Peptidase_S8/S53_dom"/>
</dbReference>
<dbReference type="Proteomes" id="UP000007089">
    <property type="component" value="Chromosome"/>
</dbReference>
<dbReference type="InterPro" id="IPR023828">
    <property type="entry name" value="Peptidase_S8_Ser-AS"/>
</dbReference>
<dbReference type="GO" id="GO:0004252">
    <property type="term" value="F:serine-type endopeptidase activity"/>
    <property type="evidence" value="ECO:0007669"/>
    <property type="project" value="UniProtKB-UniRule"/>
</dbReference>
<dbReference type="KEGG" id="acp:A2cp1_0256"/>
<dbReference type="PANTHER" id="PTHR43806:SF11">
    <property type="entry name" value="CEREVISIN-RELATED"/>
    <property type="match status" value="1"/>
</dbReference>
<dbReference type="PROSITE" id="PS00138">
    <property type="entry name" value="SUBTILASE_SER"/>
    <property type="match status" value="1"/>
</dbReference>
<dbReference type="GO" id="GO:0006508">
    <property type="term" value="P:proteolysis"/>
    <property type="evidence" value="ECO:0007669"/>
    <property type="project" value="UniProtKB-KW"/>
</dbReference>
<evidence type="ECO:0000259" key="10">
    <source>
        <dbReference type="Pfam" id="PF00082"/>
    </source>
</evidence>
<dbReference type="InterPro" id="IPR036852">
    <property type="entry name" value="Peptidase_S8/S53_dom_sf"/>
</dbReference>
<evidence type="ECO:0000256" key="2">
    <source>
        <dbReference type="ARBA" id="ARBA00022670"/>
    </source>
</evidence>
<feature type="active site" description="Charge relay system" evidence="5 6">
    <location>
        <position position="389"/>
    </location>
</feature>
<evidence type="ECO:0000256" key="1">
    <source>
        <dbReference type="ARBA" id="ARBA00011073"/>
    </source>
</evidence>
<dbReference type="InterPro" id="IPR050131">
    <property type="entry name" value="Peptidase_S8_subtilisin-like"/>
</dbReference>
<dbReference type="Gene3D" id="3.40.50.200">
    <property type="entry name" value="Peptidase S8/S53 domain"/>
    <property type="match status" value="1"/>
</dbReference>
<evidence type="ECO:0000256" key="6">
    <source>
        <dbReference type="PROSITE-ProRule" id="PRU01240"/>
    </source>
</evidence>
<dbReference type="RefSeq" id="WP_012631677.1">
    <property type="nucleotide sequence ID" value="NC_011891.1"/>
</dbReference>